<reference evidence="2" key="1">
    <citation type="journal article" date="2014" name="Front. Microbiol.">
        <title>High frequency of phylogenetically diverse reductive dehalogenase-homologous genes in deep subseafloor sedimentary metagenomes.</title>
        <authorList>
            <person name="Kawai M."/>
            <person name="Futagami T."/>
            <person name="Toyoda A."/>
            <person name="Takaki Y."/>
            <person name="Nishi S."/>
            <person name="Hori S."/>
            <person name="Arai W."/>
            <person name="Tsubouchi T."/>
            <person name="Morono Y."/>
            <person name="Uchiyama I."/>
            <person name="Ito T."/>
            <person name="Fujiyama A."/>
            <person name="Inagaki F."/>
            <person name="Takami H."/>
        </authorList>
    </citation>
    <scope>NUCLEOTIDE SEQUENCE</scope>
    <source>
        <strain evidence="2">Expedition CK06-06</strain>
    </source>
</reference>
<sequence length="124" mass="13466">RGGTGIQRSPERDRSLSPQDCERGEARKGWRSFEHPPGDSNSCAVELVGVNNLSDTGNLFKRPELPEDSKANIRAEKFGEIDTDRLEILARKKGKPMTGILAVIYWAVGPVATDSGGAYPEAVV</sequence>
<evidence type="ECO:0000313" key="2">
    <source>
        <dbReference type="EMBL" id="GAI00271.1"/>
    </source>
</evidence>
<protein>
    <submittedName>
        <fullName evidence="2">Uncharacterized protein</fullName>
    </submittedName>
</protein>
<organism evidence="2">
    <name type="scientific">marine sediment metagenome</name>
    <dbReference type="NCBI Taxonomy" id="412755"/>
    <lineage>
        <taxon>unclassified sequences</taxon>
        <taxon>metagenomes</taxon>
        <taxon>ecological metagenomes</taxon>
    </lineage>
</organism>
<feature type="compositionally biased region" description="Basic and acidic residues" evidence="1">
    <location>
        <begin position="9"/>
        <end position="37"/>
    </location>
</feature>
<name>X1L304_9ZZZZ</name>
<feature type="region of interest" description="Disordered" evidence="1">
    <location>
        <begin position="1"/>
        <end position="40"/>
    </location>
</feature>
<proteinExistence type="predicted"/>
<evidence type="ECO:0000256" key="1">
    <source>
        <dbReference type="SAM" id="MobiDB-lite"/>
    </source>
</evidence>
<dbReference type="AlphaFoldDB" id="X1L304"/>
<gene>
    <name evidence="2" type="ORF">S06H3_07752</name>
</gene>
<comment type="caution">
    <text evidence="2">The sequence shown here is derived from an EMBL/GenBank/DDBJ whole genome shotgun (WGS) entry which is preliminary data.</text>
</comment>
<dbReference type="EMBL" id="BARV01003179">
    <property type="protein sequence ID" value="GAI00271.1"/>
    <property type="molecule type" value="Genomic_DNA"/>
</dbReference>
<accession>X1L304</accession>
<feature type="non-terminal residue" evidence="2">
    <location>
        <position position="1"/>
    </location>
</feature>